<keyword evidence="1" id="KW-0175">Coiled coil</keyword>
<dbReference type="EMBL" id="HBHQ01023489">
    <property type="protein sequence ID" value="CAD9824045.1"/>
    <property type="molecule type" value="Transcribed_RNA"/>
</dbReference>
<name>A0A7S2UPS0_9STRA</name>
<dbReference type="PANTHER" id="PTHR47357:SF1">
    <property type="entry name" value="SPINDLE POLE BODY COMPONENT 110"/>
    <property type="match status" value="1"/>
</dbReference>
<dbReference type="GO" id="GO:0005856">
    <property type="term" value="C:cytoskeleton"/>
    <property type="evidence" value="ECO:0007669"/>
    <property type="project" value="TreeGrafter"/>
</dbReference>
<gene>
    <name evidence="3" type="ORF">ASEP1449_LOCUS15879</name>
</gene>
<feature type="compositionally biased region" description="Polar residues" evidence="2">
    <location>
        <begin position="1"/>
        <end position="20"/>
    </location>
</feature>
<feature type="region of interest" description="Disordered" evidence="2">
    <location>
        <begin position="579"/>
        <end position="611"/>
    </location>
</feature>
<evidence type="ECO:0000313" key="3">
    <source>
        <dbReference type="EMBL" id="CAD9824045.1"/>
    </source>
</evidence>
<feature type="coiled-coil region" evidence="1">
    <location>
        <begin position="648"/>
        <end position="746"/>
    </location>
</feature>
<proteinExistence type="predicted"/>
<reference evidence="3" key="1">
    <citation type="submission" date="2021-01" db="EMBL/GenBank/DDBJ databases">
        <authorList>
            <person name="Corre E."/>
            <person name="Pelletier E."/>
            <person name="Niang G."/>
            <person name="Scheremetjew M."/>
            <person name="Finn R."/>
            <person name="Kale V."/>
            <person name="Holt S."/>
            <person name="Cochrane G."/>
            <person name="Meng A."/>
            <person name="Brown T."/>
            <person name="Cohen L."/>
        </authorList>
    </citation>
    <scope>NUCLEOTIDE SEQUENCE</scope>
    <source>
        <strain evidence="3">CCMP2084</strain>
    </source>
</reference>
<feature type="compositionally biased region" description="Basic and acidic residues" evidence="2">
    <location>
        <begin position="375"/>
        <end position="385"/>
    </location>
</feature>
<feature type="compositionally biased region" description="Basic and acidic residues" evidence="2">
    <location>
        <begin position="438"/>
        <end position="451"/>
    </location>
</feature>
<evidence type="ECO:0000256" key="2">
    <source>
        <dbReference type="SAM" id="MobiDB-lite"/>
    </source>
</evidence>
<feature type="compositionally biased region" description="Polar residues" evidence="2">
    <location>
        <begin position="1099"/>
        <end position="1112"/>
    </location>
</feature>
<accession>A0A7S2UPS0</accession>
<feature type="coiled-coil region" evidence="1">
    <location>
        <begin position="955"/>
        <end position="1003"/>
    </location>
</feature>
<feature type="compositionally biased region" description="Low complexity" evidence="2">
    <location>
        <begin position="21"/>
        <end position="38"/>
    </location>
</feature>
<feature type="region of interest" description="Disordered" evidence="2">
    <location>
        <begin position="231"/>
        <end position="259"/>
    </location>
</feature>
<dbReference type="GO" id="GO:0005200">
    <property type="term" value="F:structural constituent of cytoskeleton"/>
    <property type="evidence" value="ECO:0007669"/>
    <property type="project" value="TreeGrafter"/>
</dbReference>
<evidence type="ECO:0000256" key="1">
    <source>
        <dbReference type="SAM" id="Coils"/>
    </source>
</evidence>
<feature type="compositionally biased region" description="Basic and acidic residues" evidence="2">
    <location>
        <begin position="579"/>
        <end position="596"/>
    </location>
</feature>
<feature type="compositionally biased region" description="Basic and acidic residues" evidence="2">
    <location>
        <begin position="394"/>
        <end position="409"/>
    </location>
</feature>
<dbReference type="PANTHER" id="PTHR47357">
    <property type="entry name" value="COP1-INTERACTIVE PROTEIN 1"/>
    <property type="match status" value="1"/>
</dbReference>
<sequence length="1112" mass="127014">MLSNGTTHQNVTKKYQQGATSSSLASAAPPESAPALPARGEGEADMAILLDRAHARVLTADMMLTEMQDKHDKEKELWADRLEEGKCLVSELQTECETLEGALQESQHQQHADMEDAHAQIKDVEEERDEWQQRFQELQVEYKEAKEQPDWNVPPAPKDDDAPVNYDKVEELHDALRDQDRQLNETFQEVSRLEQVAEDYKVELEETQTNLEALQSELEEKDDRVRQMGMELEEKEQQVRNLSSTKSLMDGADEDDADLTEDKDRLAKRIESLESQVHTLEAERTTLQKCLDDAMQELEFVDEEVQGMNQLRTEKEDLEKRAQKLQRRLEARNQEILELQQQQQQLAIPEETSSPPGSETDGNGSKSAPSSPRSGKFDDFMETSRHFASRLRSKSVDRLRRTDTKDSDTHTSAAVASSARASPVSSNNNEQHNSNNMMREELDAERERVREMEDEWTTTKTDLAAKEKKNIELRRSLREAVGLLRPLQDHVADAEREKEELQDSLHNANERVTSLEKQLEDLQSVRTSNMPQDEAERAEQQNLQIEFNAKEREVTRLQEEVETVQKQLREAHVQVTELQEHLASERKSSELLREAEDSSSNESRNKNNNNKEIEELLEEVKARKFSEGSLRLLVKDSQAKTNASKKENKALIVEKTELEERLAEAENEVSKMEERLVLSHAELIQANAKFLESRTNNNDYDKAIVSKMQTELKSLKEQLQICEVELEKKDDELSKLTEELRQSELCLGTVTGDAQIMKKMKDGMKKMKDGTNRAQRHEAELGTLRKSVSSQESKITTLETELLATKGNLRDKEDTEKLLNSSLKEAVGLLKPLQGHVKSAEKEKRRLEKQLVESKRRVESGESSRTIGKQDQIETELMVVQREKKELESRLRRLESEKINLEEKVQNLAEEIVRERGESSSNGVSNGGKSSDKLTKLKAKLVEMTSRYDVTKAKLDRATDSNVSLLKDCKRLERAETENAQEIDRLRKQLRKATHDLDKAKIIARNALVKVEELTMASLQQMSRAQNHGSYSAGGSARTLSSMIQSGSVDQDEEIGPLLESIDTLEQQINGARQYNHESRGKSKREGMLHNHLEKHNQRSSPRSRQVTTSKR</sequence>
<feature type="region of interest" description="Disordered" evidence="2">
    <location>
        <begin position="1"/>
        <end position="40"/>
    </location>
</feature>
<feature type="region of interest" description="Disordered" evidence="2">
    <location>
        <begin position="518"/>
        <end position="539"/>
    </location>
</feature>
<organism evidence="3">
    <name type="scientific">Attheya septentrionalis</name>
    <dbReference type="NCBI Taxonomy" id="420275"/>
    <lineage>
        <taxon>Eukaryota</taxon>
        <taxon>Sar</taxon>
        <taxon>Stramenopiles</taxon>
        <taxon>Ochrophyta</taxon>
        <taxon>Bacillariophyta</taxon>
        <taxon>Coscinodiscophyceae</taxon>
        <taxon>Chaetocerotophycidae</taxon>
        <taxon>Chaetocerotales</taxon>
        <taxon>Attheyaceae</taxon>
        <taxon>Attheya</taxon>
    </lineage>
</organism>
<feature type="compositionally biased region" description="Low complexity" evidence="2">
    <location>
        <begin position="337"/>
        <end position="346"/>
    </location>
</feature>
<feature type="region of interest" description="Disordered" evidence="2">
    <location>
        <begin position="337"/>
        <end position="461"/>
    </location>
</feature>
<feature type="compositionally biased region" description="Low complexity" evidence="2">
    <location>
        <begin position="412"/>
        <end position="436"/>
    </location>
</feature>
<feature type="compositionally biased region" description="Polar residues" evidence="2">
    <location>
        <begin position="351"/>
        <end position="373"/>
    </location>
</feature>
<dbReference type="AlphaFoldDB" id="A0A7S2UPS0"/>
<protein>
    <submittedName>
        <fullName evidence="3">Uncharacterized protein</fullName>
    </submittedName>
</protein>
<feature type="compositionally biased region" description="Basic and acidic residues" evidence="2">
    <location>
        <begin position="1075"/>
        <end position="1097"/>
    </location>
</feature>
<feature type="region of interest" description="Disordered" evidence="2">
    <location>
        <begin position="142"/>
        <end position="164"/>
    </location>
</feature>
<feature type="coiled-coil region" evidence="1">
    <location>
        <begin position="830"/>
        <end position="918"/>
    </location>
</feature>
<feature type="region of interest" description="Disordered" evidence="2">
    <location>
        <begin position="1072"/>
        <end position="1112"/>
    </location>
</feature>